<organism evidence="2 3">
    <name type="scientific">Alteromonas macleodii</name>
    <name type="common">Pseudoalteromonas macleodii</name>
    <dbReference type="NCBI Taxonomy" id="28108"/>
    <lineage>
        <taxon>Bacteria</taxon>
        <taxon>Pseudomonadati</taxon>
        <taxon>Pseudomonadota</taxon>
        <taxon>Gammaproteobacteria</taxon>
        <taxon>Alteromonadales</taxon>
        <taxon>Alteromonadaceae</taxon>
        <taxon>Alteromonas/Salinimonas group</taxon>
        <taxon>Alteromonas</taxon>
    </lineage>
</organism>
<protein>
    <recommendedName>
        <fullName evidence="1">BioF2-like acetyltransferase domain-containing protein</fullName>
    </recommendedName>
</protein>
<dbReference type="SUPFAM" id="SSF55729">
    <property type="entry name" value="Acyl-CoA N-acyltransferases (Nat)"/>
    <property type="match status" value="1"/>
</dbReference>
<gene>
    <name evidence="2" type="ORF">ALFOR1_40184</name>
</gene>
<dbReference type="EMBL" id="LR812090">
    <property type="protein sequence ID" value="CAB9494812.1"/>
    <property type="molecule type" value="Genomic_DNA"/>
</dbReference>
<evidence type="ECO:0000259" key="1">
    <source>
        <dbReference type="Pfam" id="PF13480"/>
    </source>
</evidence>
<proteinExistence type="predicted"/>
<evidence type="ECO:0000313" key="2">
    <source>
        <dbReference type="EMBL" id="CAB9494812.1"/>
    </source>
</evidence>
<evidence type="ECO:0000313" key="3">
    <source>
        <dbReference type="Proteomes" id="UP000509458"/>
    </source>
</evidence>
<reference evidence="2 3" key="1">
    <citation type="submission" date="2020-06" db="EMBL/GenBank/DDBJ databases">
        <authorList>
            <person name="Duchaud E."/>
        </authorList>
    </citation>
    <scope>NUCLEOTIDE SEQUENCE [LARGE SCALE GENOMIC DNA]</scope>
    <source>
        <strain evidence="2">Alteromonas fortis</strain>
    </source>
</reference>
<name>A0A6T9Y188_ALTMA</name>
<feature type="domain" description="BioF2-like acetyltransferase" evidence="1">
    <location>
        <begin position="170"/>
        <end position="317"/>
    </location>
</feature>
<dbReference type="InterPro" id="IPR038740">
    <property type="entry name" value="BioF2-like_GNAT_dom"/>
</dbReference>
<dbReference type="Proteomes" id="UP000509458">
    <property type="component" value="Chromosome"/>
</dbReference>
<dbReference type="Gene3D" id="3.40.630.30">
    <property type="match status" value="1"/>
</dbReference>
<accession>A0A6T9Y188</accession>
<dbReference type="AlphaFoldDB" id="A0A6T9Y188"/>
<dbReference type="Pfam" id="PF13480">
    <property type="entry name" value="Acetyltransf_6"/>
    <property type="match status" value="1"/>
</dbReference>
<sequence length="360" mass="41984">MTVSQNVLVITNLEELHAVKKSWLSLEKKANVKSIFNSYNWVETWARHYANYIKKLFVLTYWKKGELTSVLPLYMNISNEHAAYFVSSFEPTHIETCSEAQDFLSTSVEEVIPHSIFIDCLREHNVHSVTFNNISPRSFLCQWSRKLSGYHTIKQNRERFYISLPEGIKKLEKKTRRYRNTASRAGVTIHRVTNIDEFEEVFNALIELNSKRWLDKAKPAIFDESEFCNFHRELARKSLAANRLSLYYTKYENKIFAVNYSFVSSNSIVFYQSGIDTSFRPNVSPGNLLHYAQAFDALHKGMEVYDFMSSAHKEGYKTQLTSTSESVFSFTLHTSLLSYAMTELTERLKMIKKWVVNRGR</sequence>
<dbReference type="InterPro" id="IPR016181">
    <property type="entry name" value="Acyl_CoA_acyltransferase"/>
</dbReference>